<dbReference type="Gene3D" id="2.40.50.100">
    <property type="match status" value="1"/>
</dbReference>
<dbReference type="SUPFAM" id="SSF111369">
    <property type="entry name" value="HlyD-like secretion proteins"/>
    <property type="match status" value="1"/>
</dbReference>
<name>A0A127V804_9SPHI</name>
<dbReference type="InterPro" id="IPR006143">
    <property type="entry name" value="RND_pump_MFP"/>
</dbReference>
<dbReference type="GO" id="GO:0022857">
    <property type="term" value="F:transmembrane transporter activity"/>
    <property type="evidence" value="ECO:0007669"/>
    <property type="project" value="InterPro"/>
</dbReference>
<dbReference type="GO" id="GO:0016020">
    <property type="term" value="C:membrane"/>
    <property type="evidence" value="ECO:0007669"/>
    <property type="project" value="InterPro"/>
</dbReference>
<dbReference type="NCBIfam" id="TIGR01730">
    <property type="entry name" value="RND_mfp"/>
    <property type="match status" value="1"/>
</dbReference>
<evidence type="ECO:0000259" key="4">
    <source>
        <dbReference type="Pfam" id="PF25973"/>
    </source>
</evidence>
<keyword evidence="2" id="KW-0813">Transport</keyword>
<dbReference type="GO" id="GO:0015679">
    <property type="term" value="P:plasma membrane copper ion transport"/>
    <property type="evidence" value="ECO:0007669"/>
    <property type="project" value="TreeGrafter"/>
</dbReference>
<evidence type="ECO:0000313" key="5">
    <source>
        <dbReference type="EMBL" id="AMP97375.1"/>
    </source>
</evidence>
<dbReference type="InterPro" id="IPR058792">
    <property type="entry name" value="Beta-barrel_RND_2"/>
</dbReference>
<sequence>MKKVIQFASLMLFLCASCSNQQQDEKAALKEEKPQTKVDEEVVQLLPEQIKNSGVETGPFEKKEMHTALKVNGVVDVPPENMISISIPLGGYVKKMRLIPGMRVAKGSILATIEDQQYIQLQQDYLTAKSKLKFAEADYIRQKGLNATKATSDKLFQQAESEFSSQKILARSLAEKIRLIGLNPNALNENNISRAINIYAPISGYVTKVNVNTGKYVTSSDVLFELINPGALHVNLTVFENDASKLKEGQRIICTTNKHPEKKYLAVIHLITPNIGEDRTTSVHCDLKDADKDLLPGTFMNATIELNNNSVTAVPESAVVKWENKEYVFSAEGENKFRMRKVETGVINNGFVEIKSPLDVKSIVIKNAYAILMKMKNSEEEG</sequence>
<reference evidence="5 6" key="1">
    <citation type="submission" date="2016-03" db="EMBL/GenBank/DDBJ databases">
        <title>Complete genome sequence of Pedobacter cryoconitis PAMC 27485.</title>
        <authorList>
            <person name="Lee J."/>
            <person name="Kim O.-S."/>
        </authorList>
    </citation>
    <scope>NUCLEOTIDE SEQUENCE [LARGE SCALE GENOMIC DNA]</scope>
    <source>
        <strain evidence="5 6">PAMC 27485</strain>
    </source>
</reference>
<dbReference type="Gene3D" id="2.40.420.20">
    <property type="match status" value="1"/>
</dbReference>
<dbReference type="PANTHER" id="PTHR30097">
    <property type="entry name" value="CATION EFFLUX SYSTEM PROTEIN CUSB"/>
    <property type="match status" value="1"/>
</dbReference>
<evidence type="ECO:0000256" key="2">
    <source>
        <dbReference type="ARBA" id="ARBA00022448"/>
    </source>
</evidence>
<gene>
    <name evidence="5" type="ORF">AY601_0416</name>
</gene>
<dbReference type="EMBL" id="CP014504">
    <property type="protein sequence ID" value="AMP97375.1"/>
    <property type="molecule type" value="Genomic_DNA"/>
</dbReference>
<dbReference type="Gene3D" id="2.40.30.170">
    <property type="match status" value="1"/>
</dbReference>
<comment type="similarity">
    <text evidence="1">Belongs to the membrane fusion protein (MFP) (TC 8.A.1) family.</text>
</comment>
<keyword evidence="6" id="KW-1185">Reference proteome</keyword>
<feature type="domain" description="CusB-like beta-barrel" evidence="3">
    <location>
        <begin position="234"/>
        <end position="304"/>
    </location>
</feature>
<evidence type="ECO:0000256" key="1">
    <source>
        <dbReference type="ARBA" id="ARBA00009477"/>
    </source>
</evidence>
<dbReference type="KEGG" id="pcm:AY601_0416"/>
<accession>A0A127V804</accession>
<dbReference type="PANTHER" id="PTHR30097:SF4">
    <property type="entry name" value="SLR6042 PROTEIN"/>
    <property type="match status" value="1"/>
</dbReference>
<evidence type="ECO:0000313" key="6">
    <source>
        <dbReference type="Proteomes" id="UP000071561"/>
    </source>
</evidence>
<dbReference type="InterPro" id="IPR051909">
    <property type="entry name" value="MFP_Cation_Efflux"/>
</dbReference>
<dbReference type="PATRIC" id="fig|188932.3.peg.424"/>
<dbReference type="Gene3D" id="1.10.287.470">
    <property type="entry name" value="Helix hairpin bin"/>
    <property type="match status" value="1"/>
</dbReference>
<dbReference type="InterPro" id="IPR058647">
    <property type="entry name" value="BSH_CzcB-like"/>
</dbReference>
<dbReference type="Pfam" id="PF25973">
    <property type="entry name" value="BSH_CzcB"/>
    <property type="match status" value="1"/>
</dbReference>
<dbReference type="Proteomes" id="UP000071561">
    <property type="component" value="Chromosome"/>
</dbReference>
<dbReference type="GO" id="GO:0060003">
    <property type="term" value="P:copper ion export"/>
    <property type="evidence" value="ECO:0007669"/>
    <property type="project" value="TreeGrafter"/>
</dbReference>
<feature type="domain" description="CzcB-like barrel-sandwich hybrid" evidence="4">
    <location>
        <begin position="84"/>
        <end position="226"/>
    </location>
</feature>
<dbReference type="AlphaFoldDB" id="A0A127V804"/>
<dbReference type="GO" id="GO:0030313">
    <property type="term" value="C:cell envelope"/>
    <property type="evidence" value="ECO:0007669"/>
    <property type="project" value="TreeGrafter"/>
</dbReference>
<organism evidence="5 6">
    <name type="scientific">Pedobacter cryoconitis</name>
    <dbReference type="NCBI Taxonomy" id="188932"/>
    <lineage>
        <taxon>Bacteria</taxon>
        <taxon>Pseudomonadati</taxon>
        <taxon>Bacteroidota</taxon>
        <taxon>Sphingobacteriia</taxon>
        <taxon>Sphingobacteriales</taxon>
        <taxon>Sphingobacteriaceae</taxon>
        <taxon>Pedobacter</taxon>
    </lineage>
</organism>
<dbReference type="Pfam" id="PF25954">
    <property type="entry name" value="Beta-barrel_RND_2"/>
    <property type="match status" value="1"/>
</dbReference>
<protein>
    <submittedName>
        <fullName evidence="5">Uncharacterized protein</fullName>
    </submittedName>
</protein>
<proteinExistence type="inferred from homology"/>
<evidence type="ECO:0000259" key="3">
    <source>
        <dbReference type="Pfam" id="PF25954"/>
    </source>
</evidence>